<feature type="region of interest" description="Disordered" evidence="1">
    <location>
        <begin position="1"/>
        <end position="47"/>
    </location>
</feature>
<keyword evidence="3" id="KW-1185">Reference proteome</keyword>
<dbReference type="Proteomes" id="UP000485058">
    <property type="component" value="Unassembled WGS sequence"/>
</dbReference>
<evidence type="ECO:0000313" key="3">
    <source>
        <dbReference type="Proteomes" id="UP000485058"/>
    </source>
</evidence>
<organism evidence="2 3">
    <name type="scientific">Haematococcus lacustris</name>
    <name type="common">Green alga</name>
    <name type="synonym">Haematococcus pluvialis</name>
    <dbReference type="NCBI Taxonomy" id="44745"/>
    <lineage>
        <taxon>Eukaryota</taxon>
        <taxon>Viridiplantae</taxon>
        <taxon>Chlorophyta</taxon>
        <taxon>core chlorophytes</taxon>
        <taxon>Chlorophyceae</taxon>
        <taxon>CS clade</taxon>
        <taxon>Chlamydomonadales</taxon>
        <taxon>Haematococcaceae</taxon>
        <taxon>Haematococcus</taxon>
    </lineage>
</organism>
<reference evidence="2 3" key="1">
    <citation type="submission" date="2020-02" db="EMBL/GenBank/DDBJ databases">
        <title>Draft genome sequence of Haematococcus lacustris strain NIES-144.</title>
        <authorList>
            <person name="Morimoto D."/>
            <person name="Nakagawa S."/>
            <person name="Yoshida T."/>
            <person name="Sawayama S."/>
        </authorList>
    </citation>
    <scope>NUCLEOTIDE SEQUENCE [LARGE SCALE GENOMIC DNA]</scope>
    <source>
        <strain evidence="2 3">NIES-144</strain>
    </source>
</reference>
<name>A0A699ZKJ9_HAELA</name>
<sequence length="95" mass="10488">MSDRQGHRGQGGYSRNNDRQQGGNHDRRGYGGHQRSFVGVKRGHEDRVLEDPRKALVSQLLNLGDQADASSSEAVAAQVMQLKAARDMCARVIRT</sequence>
<comment type="caution">
    <text evidence="2">The sequence shown here is derived from an EMBL/GenBank/DDBJ whole genome shotgun (WGS) entry which is preliminary data.</text>
</comment>
<feature type="compositionally biased region" description="Polar residues" evidence="1">
    <location>
        <begin position="13"/>
        <end position="23"/>
    </location>
</feature>
<evidence type="ECO:0000313" key="2">
    <source>
        <dbReference type="EMBL" id="GFH23183.1"/>
    </source>
</evidence>
<gene>
    <name evidence="2" type="ORF">HaLaN_20761</name>
</gene>
<proteinExistence type="predicted"/>
<accession>A0A699ZKJ9</accession>
<feature type="non-terminal residue" evidence="2">
    <location>
        <position position="95"/>
    </location>
</feature>
<dbReference type="AlphaFoldDB" id="A0A699ZKJ9"/>
<protein>
    <submittedName>
        <fullName evidence="2">Uncharacterized protein</fullName>
    </submittedName>
</protein>
<dbReference type="EMBL" id="BLLF01002210">
    <property type="protein sequence ID" value="GFH23183.1"/>
    <property type="molecule type" value="Genomic_DNA"/>
</dbReference>
<evidence type="ECO:0000256" key="1">
    <source>
        <dbReference type="SAM" id="MobiDB-lite"/>
    </source>
</evidence>